<dbReference type="SMART" id="SM00184">
    <property type="entry name" value="RING"/>
    <property type="match status" value="1"/>
</dbReference>
<dbReference type="GO" id="GO:0008270">
    <property type="term" value="F:zinc ion binding"/>
    <property type="evidence" value="ECO:0007669"/>
    <property type="project" value="UniProtKB-KW"/>
</dbReference>
<dbReference type="GO" id="GO:0061630">
    <property type="term" value="F:ubiquitin protein ligase activity"/>
    <property type="evidence" value="ECO:0007669"/>
    <property type="project" value="TreeGrafter"/>
</dbReference>
<sequence length="211" mass="23502">MSQKLVETLTASESRSSPKECPLCIICHCGLLLDSYDRNPVVALDCGHVFHKRCVIKWASVKASCPNCRKYVDPKKPGSRLFFDQGYDDDEYLTADEGEEDRRRNGMKMKKNERVINEERQNRSDSWWSNFVGPSTTTSNRDQTQNASGRQTVFSDLWDSLTAGGGGSRGQQLQDDTIGRSENIGATIVIGAAAGLAVWCLGSFLSNKKRR</sequence>
<dbReference type="SUPFAM" id="SSF57850">
    <property type="entry name" value="RING/U-box"/>
    <property type="match status" value="1"/>
</dbReference>
<dbReference type="Proteomes" id="UP000887565">
    <property type="component" value="Unplaced"/>
</dbReference>
<keyword evidence="1" id="KW-0479">Metal-binding</keyword>
<feature type="compositionally biased region" description="Basic and acidic residues" evidence="5">
    <location>
        <begin position="100"/>
        <end position="123"/>
    </location>
</feature>
<keyword evidence="8" id="KW-1185">Reference proteome</keyword>
<feature type="compositionally biased region" description="Polar residues" evidence="5">
    <location>
        <begin position="124"/>
        <end position="147"/>
    </location>
</feature>
<keyword evidence="6" id="KW-0472">Membrane</keyword>
<dbReference type="PROSITE" id="PS50089">
    <property type="entry name" value="ZF_RING_2"/>
    <property type="match status" value="1"/>
</dbReference>
<protein>
    <submittedName>
        <fullName evidence="9">RING-type domain-containing protein</fullName>
    </submittedName>
</protein>
<reference evidence="9" key="1">
    <citation type="submission" date="2022-11" db="UniProtKB">
        <authorList>
            <consortium name="WormBaseParasite"/>
        </authorList>
    </citation>
    <scope>IDENTIFICATION</scope>
</reference>
<evidence type="ECO:0000259" key="7">
    <source>
        <dbReference type="PROSITE" id="PS50089"/>
    </source>
</evidence>
<evidence type="ECO:0000256" key="6">
    <source>
        <dbReference type="SAM" id="Phobius"/>
    </source>
</evidence>
<organism evidence="8 9">
    <name type="scientific">Romanomermis culicivorax</name>
    <name type="common">Nematode worm</name>
    <dbReference type="NCBI Taxonomy" id="13658"/>
    <lineage>
        <taxon>Eukaryota</taxon>
        <taxon>Metazoa</taxon>
        <taxon>Ecdysozoa</taxon>
        <taxon>Nematoda</taxon>
        <taxon>Enoplea</taxon>
        <taxon>Dorylaimia</taxon>
        <taxon>Mermithida</taxon>
        <taxon>Mermithoidea</taxon>
        <taxon>Mermithidae</taxon>
        <taxon>Romanomermis</taxon>
    </lineage>
</organism>
<accession>A0A915JXQ9</accession>
<evidence type="ECO:0000256" key="3">
    <source>
        <dbReference type="ARBA" id="ARBA00022833"/>
    </source>
</evidence>
<dbReference type="PANTHER" id="PTHR45969">
    <property type="entry name" value="RING ZINC FINGER PROTEIN-RELATED"/>
    <property type="match status" value="1"/>
</dbReference>
<keyword evidence="6" id="KW-1133">Transmembrane helix</keyword>
<dbReference type="PANTHER" id="PTHR45969:SF69">
    <property type="entry name" value="FINGER DOMAIN PROTEIN, PUTATIVE (AFU_ORTHOLOGUE AFUA_3G12190)-RELATED"/>
    <property type="match status" value="1"/>
</dbReference>
<evidence type="ECO:0000256" key="5">
    <source>
        <dbReference type="SAM" id="MobiDB-lite"/>
    </source>
</evidence>
<dbReference type="Pfam" id="PF13639">
    <property type="entry name" value="zf-RING_2"/>
    <property type="match status" value="1"/>
</dbReference>
<dbReference type="CDD" id="cd16448">
    <property type="entry name" value="RING-H2"/>
    <property type="match status" value="1"/>
</dbReference>
<keyword evidence="6" id="KW-0812">Transmembrane</keyword>
<dbReference type="InterPro" id="IPR001841">
    <property type="entry name" value="Znf_RING"/>
</dbReference>
<dbReference type="AlphaFoldDB" id="A0A915JXQ9"/>
<keyword evidence="2 4" id="KW-0863">Zinc-finger</keyword>
<dbReference type="GO" id="GO:0016567">
    <property type="term" value="P:protein ubiquitination"/>
    <property type="evidence" value="ECO:0007669"/>
    <property type="project" value="TreeGrafter"/>
</dbReference>
<dbReference type="InterPro" id="IPR013083">
    <property type="entry name" value="Znf_RING/FYVE/PHD"/>
</dbReference>
<feature type="region of interest" description="Disordered" evidence="5">
    <location>
        <begin position="94"/>
        <end position="147"/>
    </location>
</feature>
<evidence type="ECO:0000313" key="9">
    <source>
        <dbReference type="WBParaSite" id="nRc.2.0.1.t30804-RA"/>
    </source>
</evidence>
<evidence type="ECO:0000256" key="1">
    <source>
        <dbReference type="ARBA" id="ARBA00022723"/>
    </source>
</evidence>
<name>A0A915JXQ9_ROMCU</name>
<keyword evidence="3" id="KW-0862">Zinc</keyword>
<proteinExistence type="predicted"/>
<evidence type="ECO:0000313" key="8">
    <source>
        <dbReference type="Proteomes" id="UP000887565"/>
    </source>
</evidence>
<dbReference type="Gene3D" id="3.30.40.10">
    <property type="entry name" value="Zinc/RING finger domain, C3HC4 (zinc finger)"/>
    <property type="match status" value="1"/>
</dbReference>
<evidence type="ECO:0000256" key="4">
    <source>
        <dbReference type="PROSITE-ProRule" id="PRU00175"/>
    </source>
</evidence>
<feature type="domain" description="RING-type" evidence="7">
    <location>
        <begin position="24"/>
        <end position="69"/>
    </location>
</feature>
<feature type="transmembrane region" description="Helical" evidence="6">
    <location>
        <begin position="184"/>
        <end position="205"/>
    </location>
</feature>
<dbReference type="WBParaSite" id="nRc.2.0.1.t30804-RA">
    <property type="protein sequence ID" value="nRc.2.0.1.t30804-RA"/>
    <property type="gene ID" value="nRc.2.0.1.g30804"/>
</dbReference>
<evidence type="ECO:0000256" key="2">
    <source>
        <dbReference type="ARBA" id="ARBA00022771"/>
    </source>
</evidence>